<name>A0A0A9HEL3_ARUDO</name>
<dbReference type="AlphaFoldDB" id="A0A0A9HEL3"/>
<reference evidence="1" key="2">
    <citation type="journal article" date="2015" name="Data Brief">
        <title>Shoot transcriptome of the giant reed, Arundo donax.</title>
        <authorList>
            <person name="Barrero R.A."/>
            <person name="Guerrero F.D."/>
            <person name="Moolhuijzen P."/>
            <person name="Goolsby J.A."/>
            <person name="Tidwell J."/>
            <person name="Bellgard S.E."/>
            <person name="Bellgard M.I."/>
        </authorList>
    </citation>
    <scope>NUCLEOTIDE SEQUENCE</scope>
    <source>
        <tissue evidence="1">Shoot tissue taken approximately 20 cm above the soil surface</tissue>
    </source>
</reference>
<reference evidence="1" key="1">
    <citation type="submission" date="2014-09" db="EMBL/GenBank/DDBJ databases">
        <authorList>
            <person name="Magalhaes I.L.F."/>
            <person name="Oliveira U."/>
            <person name="Santos F.R."/>
            <person name="Vidigal T.H.D.A."/>
            <person name="Brescovit A.D."/>
            <person name="Santos A.J."/>
        </authorList>
    </citation>
    <scope>NUCLEOTIDE SEQUENCE</scope>
    <source>
        <tissue evidence="1">Shoot tissue taken approximately 20 cm above the soil surface</tissue>
    </source>
</reference>
<dbReference type="EMBL" id="GBRH01163642">
    <property type="protein sequence ID" value="JAE34254.1"/>
    <property type="molecule type" value="Transcribed_RNA"/>
</dbReference>
<evidence type="ECO:0000313" key="1">
    <source>
        <dbReference type="EMBL" id="JAE34254.1"/>
    </source>
</evidence>
<protein>
    <submittedName>
        <fullName evidence="1">Uncharacterized protein</fullName>
    </submittedName>
</protein>
<accession>A0A0A9HEL3</accession>
<sequence length="64" mass="7014">MDSSSSWVSIQSIKYSTYFGADTSIGLLILTPSAHLYSYFGPADMVGQVAGVQNSIRVPYRMFT</sequence>
<organism evidence="1">
    <name type="scientific">Arundo donax</name>
    <name type="common">Giant reed</name>
    <name type="synonym">Donax arundinaceus</name>
    <dbReference type="NCBI Taxonomy" id="35708"/>
    <lineage>
        <taxon>Eukaryota</taxon>
        <taxon>Viridiplantae</taxon>
        <taxon>Streptophyta</taxon>
        <taxon>Embryophyta</taxon>
        <taxon>Tracheophyta</taxon>
        <taxon>Spermatophyta</taxon>
        <taxon>Magnoliopsida</taxon>
        <taxon>Liliopsida</taxon>
        <taxon>Poales</taxon>
        <taxon>Poaceae</taxon>
        <taxon>PACMAD clade</taxon>
        <taxon>Arundinoideae</taxon>
        <taxon>Arundineae</taxon>
        <taxon>Arundo</taxon>
    </lineage>
</organism>
<proteinExistence type="predicted"/>